<dbReference type="InterPro" id="IPR000304">
    <property type="entry name" value="Pyrroline-COOH_reductase"/>
</dbReference>
<dbReference type="AlphaFoldDB" id="A0AAW1D8Y0"/>
<keyword evidence="10 14" id="KW-0560">Oxidoreductase</keyword>
<evidence type="ECO:0000256" key="14">
    <source>
        <dbReference type="RuleBase" id="RU003903"/>
    </source>
</evidence>
<dbReference type="PANTHER" id="PTHR11645:SF62">
    <property type="entry name" value="PYRROLINE-5-CARBOXYLATE REDUCTASE"/>
    <property type="match status" value="1"/>
</dbReference>
<dbReference type="Gene3D" id="3.40.50.720">
    <property type="entry name" value="NAD(P)-binding Rossmann-like Domain"/>
    <property type="match status" value="1"/>
</dbReference>
<dbReference type="PANTHER" id="PTHR11645">
    <property type="entry name" value="PYRROLINE-5-CARBOXYLATE REDUCTASE"/>
    <property type="match status" value="1"/>
</dbReference>
<dbReference type="FunFam" id="1.10.3730.10:FF:000001">
    <property type="entry name" value="Pyrroline-5-carboxylate reductase"/>
    <property type="match status" value="1"/>
</dbReference>
<dbReference type="InterPro" id="IPR053790">
    <property type="entry name" value="P5CR-like_CS"/>
</dbReference>
<dbReference type="EC" id="1.5.1.2" evidence="4 14"/>
<feature type="binding site" evidence="13">
    <location>
        <position position="57"/>
    </location>
    <ligand>
        <name>NADPH</name>
        <dbReference type="ChEBI" id="CHEBI:57783"/>
    </ligand>
</feature>
<dbReference type="FunFam" id="3.40.50.720:FF:000190">
    <property type="entry name" value="Pyrroline-5-carboxylate reductase"/>
    <property type="match status" value="1"/>
</dbReference>
<evidence type="ECO:0000256" key="6">
    <source>
        <dbReference type="ARBA" id="ARBA00022490"/>
    </source>
</evidence>
<evidence type="ECO:0000313" key="18">
    <source>
        <dbReference type="Proteomes" id="UP001461498"/>
    </source>
</evidence>
<dbReference type="GO" id="GO:0005737">
    <property type="term" value="C:cytoplasm"/>
    <property type="evidence" value="ECO:0007669"/>
    <property type="project" value="UniProtKB-SubCell"/>
</dbReference>
<evidence type="ECO:0000256" key="12">
    <source>
        <dbReference type="ARBA" id="ARBA00052690"/>
    </source>
</evidence>
<feature type="domain" description="Pyrroline-5-carboxylate reductase catalytic N-terminal" evidence="15">
    <location>
        <begin position="3"/>
        <end position="98"/>
    </location>
</feature>
<dbReference type="InterPro" id="IPR028939">
    <property type="entry name" value="P5C_Rdtase_cat_N"/>
</dbReference>
<dbReference type="GO" id="GO:0004735">
    <property type="term" value="F:pyrroline-5-carboxylate reductase activity"/>
    <property type="evidence" value="ECO:0007669"/>
    <property type="project" value="UniProtKB-EC"/>
</dbReference>
<dbReference type="InterPro" id="IPR008927">
    <property type="entry name" value="6-PGluconate_DH-like_C_sf"/>
</dbReference>
<evidence type="ECO:0000256" key="10">
    <source>
        <dbReference type="ARBA" id="ARBA00023002"/>
    </source>
</evidence>
<reference evidence="17 18" key="1">
    <citation type="submission" date="2022-12" db="EMBL/GenBank/DDBJ databases">
        <title>Chromosome-level genome assembly of true bugs.</title>
        <authorList>
            <person name="Ma L."/>
            <person name="Li H."/>
        </authorList>
    </citation>
    <scope>NUCLEOTIDE SEQUENCE [LARGE SCALE GENOMIC DNA]</scope>
    <source>
        <strain evidence="17">Lab_2022b</strain>
    </source>
</reference>
<keyword evidence="7 14" id="KW-0028">Amino-acid biosynthesis</keyword>
<comment type="similarity">
    <text evidence="3 14">Belongs to the pyrroline-5-carboxylate reductase family.</text>
</comment>
<keyword evidence="8 14" id="KW-0641">Proline biosynthesis</keyword>
<feature type="binding site" evidence="13">
    <location>
        <begin position="70"/>
        <end position="73"/>
    </location>
    <ligand>
        <name>NADP(+)</name>
        <dbReference type="ChEBI" id="CHEBI:58349"/>
    </ligand>
</feature>
<keyword evidence="6" id="KW-0963">Cytoplasm</keyword>
<evidence type="ECO:0000259" key="16">
    <source>
        <dbReference type="Pfam" id="PF14748"/>
    </source>
</evidence>
<dbReference type="GO" id="GO:0055129">
    <property type="term" value="P:L-proline biosynthetic process"/>
    <property type="evidence" value="ECO:0007669"/>
    <property type="project" value="TreeGrafter"/>
</dbReference>
<dbReference type="InterPro" id="IPR029036">
    <property type="entry name" value="P5CR_dimer"/>
</dbReference>
<dbReference type="Gene3D" id="1.10.3730.10">
    <property type="entry name" value="ProC C-terminal domain-like"/>
    <property type="match status" value="1"/>
</dbReference>
<feature type="domain" description="Pyrroline-5-carboxylate reductase dimerisation" evidence="16">
    <location>
        <begin position="162"/>
        <end position="265"/>
    </location>
</feature>
<organism evidence="17 18">
    <name type="scientific">Rhynocoris fuscipes</name>
    <dbReference type="NCBI Taxonomy" id="488301"/>
    <lineage>
        <taxon>Eukaryota</taxon>
        <taxon>Metazoa</taxon>
        <taxon>Ecdysozoa</taxon>
        <taxon>Arthropoda</taxon>
        <taxon>Hexapoda</taxon>
        <taxon>Insecta</taxon>
        <taxon>Pterygota</taxon>
        <taxon>Neoptera</taxon>
        <taxon>Paraneoptera</taxon>
        <taxon>Hemiptera</taxon>
        <taxon>Heteroptera</taxon>
        <taxon>Panheteroptera</taxon>
        <taxon>Cimicomorpha</taxon>
        <taxon>Reduviidae</taxon>
        <taxon>Harpactorinae</taxon>
        <taxon>Harpactorini</taxon>
        <taxon>Rhynocoris</taxon>
    </lineage>
</organism>
<evidence type="ECO:0000256" key="11">
    <source>
        <dbReference type="ARBA" id="ARBA00050547"/>
    </source>
</evidence>
<protein>
    <recommendedName>
        <fullName evidence="5 14">Pyrroline-5-carboxylate reductase</fullName>
        <ecNumber evidence="4 14">1.5.1.2</ecNumber>
    </recommendedName>
</protein>
<evidence type="ECO:0000256" key="8">
    <source>
        <dbReference type="ARBA" id="ARBA00022650"/>
    </source>
</evidence>
<proteinExistence type="inferred from homology"/>
<evidence type="ECO:0000256" key="3">
    <source>
        <dbReference type="ARBA" id="ARBA00005525"/>
    </source>
</evidence>
<comment type="subcellular location">
    <subcellularLocation>
        <location evidence="1">Cytoplasm</location>
    </subcellularLocation>
</comment>
<name>A0AAW1D8Y0_9HEMI</name>
<dbReference type="Proteomes" id="UP001461498">
    <property type="component" value="Unassembled WGS sequence"/>
</dbReference>
<keyword evidence="18" id="KW-1185">Reference proteome</keyword>
<dbReference type="PROSITE" id="PS00521">
    <property type="entry name" value="P5CR"/>
    <property type="match status" value="1"/>
</dbReference>
<dbReference type="InterPro" id="IPR036291">
    <property type="entry name" value="NAD(P)-bd_dom_sf"/>
</dbReference>
<dbReference type="SUPFAM" id="SSF48179">
    <property type="entry name" value="6-phosphogluconate dehydrogenase C-terminal domain-like"/>
    <property type="match status" value="1"/>
</dbReference>
<comment type="pathway">
    <text evidence="2 14">Amino-acid biosynthesis; L-proline biosynthesis; L-proline from L-glutamate 5-semialdehyde: step 1/1.</text>
</comment>
<comment type="caution">
    <text evidence="17">The sequence shown here is derived from an EMBL/GenBank/DDBJ whole genome shotgun (WGS) entry which is preliminary data.</text>
</comment>
<gene>
    <name evidence="17" type="ORF">O3M35_008177</name>
</gene>
<comment type="catalytic activity">
    <reaction evidence="11">
        <text>L-proline + NAD(+) = (S)-1-pyrroline-5-carboxylate + NADH + 2 H(+)</text>
        <dbReference type="Rhea" id="RHEA:14105"/>
        <dbReference type="ChEBI" id="CHEBI:15378"/>
        <dbReference type="ChEBI" id="CHEBI:17388"/>
        <dbReference type="ChEBI" id="CHEBI:57540"/>
        <dbReference type="ChEBI" id="CHEBI:57945"/>
        <dbReference type="ChEBI" id="CHEBI:60039"/>
        <dbReference type="EC" id="1.5.1.2"/>
    </reaction>
</comment>
<evidence type="ECO:0000256" key="9">
    <source>
        <dbReference type="ARBA" id="ARBA00022857"/>
    </source>
</evidence>
<sequence>MLKVGFVGGGRMAQALIKGFITAGLTKGNNVIASCAPDDDISIKGLKELDVNINFDNSEIVKKSEVTILAVKPQVMPVVLKNIQSSVTSKSLLLSIAMGITIKQLETELRSNARIIRIMPNIPALVMKGASVYSLGTDATESDAKITETLFNAVGTCHRVPEYMFDTVTALSGSGPAYICLVIEAMADGAVKEGLPRDLAYSLAAQTVLGTASLVMEEKIHPAHLKDNVSSPAGSTCEGLYSLEESAVRAAFIKAIQSATNRCRQVSSKAL</sequence>
<dbReference type="NCBIfam" id="TIGR00112">
    <property type="entry name" value="proC"/>
    <property type="match status" value="1"/>
</dbReference>
<dbReference type="Pfam" id="PF14748">
    <property type="entry name" value="P5CR_dimer"/>
    <property type="match status" value="1"/>
</dbReference>
<evidence type="ECO:0000256" key="5">
    <source>
        <dbReference type="ARBA" id="ARBA00021413"/>
    </source>
</evidence>
<evidence type="ECO:0000259" key="15">
    <source>
        <dbReference type="Pfam" id="PF03807"/>
    </source>
</evidence>
<dbReference type="SUPFAM" id="SSF51735">
    <property type="entry name" value="NAD(P)-binding Rossmann-fold domains"/>
    <property type="match status" value="1"/>
</dbReference>
<evidence type="ECO:0000256" key="4">
    <source>
        <dbReference type="ARBA" id="ARBA00012855"/>
    </source>
</evidence>
<evidence type="ECO:0000256" key="2">
    <source>
        <dbReference type="ARBA" id="ARBA00005205"/>
    </source>
</evidence>
<evidence type="ECO:0000256" key="13">
    <source>
        <dbReference type="PIRSR" id="PIRSR000193-1"/>
    </source>
</evidence>
<comment type="catalytic activity">
    <reaction evidence="12 14">
        <text>L-proline + NADP(+) = (S)-1-pyrroline-5-carboxylate + NADPH + 2 H(+)</text>
        <dbReference type="Rhea" id="RHEA:14109"/>
        <dbReference type="ChEBI" id="CHEBI:15378"/>
        <dbReference type="ChEBI" id="CHEBI:17388"/>
        <dbReference type="ChEBI" id="CHEBI:57783"/>
        <dbReference type="ChEBI" id="CHEBI:58349"/>
        <dbReference type="ChEBI" id="CHEBI:60039"/>
        <dbReference type="EC" id="1.5.1.2"/>
    </reaction>
</comment>
<keyword evidence="9 13" id="KW-0521">NADP</keyword>
<dbReference type="EMBL" id="JAPXFL010000005">
    <property type="protein sequence ID" value="KAK9506200.1"/>
    <property type="molecule type" value="Genomic_DNA"/>
</dbReference>
<dbReference type="PIRSF" id="PIRSF000193">
    <property type="entry name" value="Pyrrol-5-carb_rd"/>
    <property type="match status" value="1"/>
</dbReference>
<dbReference type="HAMAP" id="MF_01925">
    <property type="entry name" value="P5C_reductase"/>
    <property type="match status" value="1"/>
</dbReference>
<evidence type="ECO:0000313" key="17">
    <source>
        <dbReference type="EMBL" id="KAK9506200.1"/>
    </source>
</evidence>
<evidence type="ECO:0000256" key="1">
    <source>
        <dbReference type="ARBA" id="ARBA00004496"/>
    </source>
</evidence>
<evidence type="ECO:0000256" key="7">
    <source>
        <dbReference type="ARBA" id="ARBA00022605"/>
    </source>
</evidence>
<dbReference type="Pfam" id="PF03807">
    <property type="entry name" value="F420_oxidored"/>
    <property type="match status" value="1"/>
</dbReference>
<accession>A0AAW1D8Y0</accession>